<protein>
    <recommendedName>
        <fullName evidence="4">TrbL/VirB6 plasmid conjugal transfer protein</fullName>
    </recommendedName>
</protein>
<keyword evidence="1" id="KW-1133">Transmembrane helix</keyword>
<proteinExistence type="predicted"/>
<accession>A0A081PUK1</accession>
<feature type="transmembrane region" description="Helical" evidence="1">
    <location>
        <begin position="34"/>
        <end position="50"/>
    </location>
</feature>
<name>A0A081PUK1_STRMT</name>
<dbReference type="AlphaFoldDB" id="A0A081PUK1"/>
<organism evidence="2 3">
    <name type="scientific">Streptococcus mitis</name>
    <dbReference type="NCBI Taxonomy" id="28037"/>
    <lineage>
        <taxon>Bacteria</taxon>
        <taxon>Bacillati</taxon>
        <taxon>Bacillota</taxon>
        <taxon>Bacilli</taxon>
        <taxon>Lactobacillales</taxon>
        <taxon>Streptococcaceae</taxon>
        <taxon>Streptococcus</taxon>
        <taxon>Streptococcus mitis group</taxon>
    </lineage>
</organism>
<reference evidence="2 3" key="1">
    <citation type="submission" date="2014-05" db="EMBL/GenBank/DDBJ databases">
        <authorList>
            <person name="Daugherty S.C."/>
            <person name="Tallon L.J."/>
            <person name="Sadzewicz L."/>
            <person name="Kilian M."/>
            <person name="Tettelin H."/>
        </authorList>
    </citation>
    <scope>NUCLEOTIDE SEQUENCE [LARGE SCALE GENOMIC DNA]</scope>
    <source>
        <strain evidence="2 3">SK1126</strain>
    </source>
</reference>
<evidence type="ECO:0000256" key="1">
    <source>
        <dbReference type="SAM" id="Phobius"/>
    </source>
</evidence>
<dbReference type="PATRIC" id="fig|28037.99.peg.75"/>
<keyword evidence="1" id="KW-0812">Transmembrane</keyword>
<keyword evidence="1" id="KW-0472">Membrane</keyword>
<dbReference type="EMBL" id="JPFT01000001">
    <property type="protein sequence ID" value="KEQ34374.1"/>
    <property type="molecule type" value="Genomic_DNA"/>
</dbReference>
<evidence type="ECO:0008006" key="4">
    <source>
        <dbReference type="Google" id="ProtNLM"/>
    </source>
</evidence>
<comment type="caution">
    <text evidence="2">The sequence shown here is derived from an EMBL/GenBank/DDBJ whole genome shotgun (WGS) entry which is preliminary data.</text>
</comment>
<gene>
    <name evidence="2" type="ORF">SK1126_0082</name>
</gene>
<evidence type="ECO:0000313" key="3">
    <source>
        <dbReference type="Proteomes" id="UP000028093"/>
    </source>
</evidence>
<feature type="transmembrane region" description="Helical" evidence="1">
    <location>
        <begin position="216"/>
        <end position="236"/>
    </location>
</feature>
<feature type="transmembrane region" description="Helical" evidence="1">
    <location>
        <begin position="183"/>
        <end position="204"/>
    </location>
</feature>
<dbReference type="Proteomes" id="UP000028093">
    <property type="component" value="Unassembled WGS sequence"/>
</dbReference>
<feature type="transmembrane region" description="Helical" evidence="1">
    <location>
        <begin position="70"/>
        <end position="98"/>
    </location>
</feature>
<dbReference type="RefSeq" id="WP_033681026.1">
    <property type="nucleotide sequence ID" value="NZ_JPFT01000001.1"/>
</dbReference>
<sequence length="249" mass="28158">MNQSTLDQLTMSLKDYNATAYQLMETVSGSMEKVAILLLLLFMGINLMNWHQHLKSNGGELSFQLWIEEILKYAIALFLILYVDAIFDALTWLFNVIIKSIASLGIKEIKNDAEFSWTNLNWMAKSMLQFVYNVVDFIGQISTKLLILLRSFTLYTYKGIAKIIVACYMVDSLRPICLGFFKLYAAAVLQGLILVVVIMLYPAIVTNDLLTVDKTGAWTSALVSIAKGIIYIMMLFGSQRMAKNIMQVN</sequence>
<evidence type="ECO:0000313" key="2">
    <source>
        <dbReference type="EMBL" id="KEQ34374.1"/>
    </source>
</evidence>